<dbReference type="PROSITE" id="PS00874">
    <property type="entry name" value="T2SP_F"/>
    <property type="match status" value="1"/>
</dbReference>
<dbReference type="GO" id="GO:0009306">
    <property type="term" value="P:protein secretion"/>
    <property type="evidence" value="ECO:0007669"/>
    <property type="project" value="InterPro"/>
</dbReference>
<evidence type="ECO:0000256" key="5">
    <source>
        <dbReference type="ARBA" id="ARBA00022519"/>
    </source>
</evidence>
<dbReference type="Pfam" id="PF00482">
    <property type="entry name" value="T2SSF"/>
    <property type="match status" value="2"/>
</dbReference>
<sequence>MATYSYTAKDMNGKTIKGTFEAATQDEVVGLIREKRYIPVEIKEERQKSKLSTDVTFFEKKVKLRDLALFCRQFATTLRSGITVVDSLDILKKQSTNKKLQRVVEALHEDVQKGNSLSSAFAKEPKIFPSILVNMIETGEVSGNLDEVMDKMAYHFEKEYRINQKVKSAITYPIVVSIVAVSVVILLLTFVVPTFVTMFASFDAELPGPTKALIAISDSIKNFWYVYILVIGAAILLYRRYVSTKQGRLKVDEIKLKIPAFGELNNKIAMNRFASNMEVMLTAGVDIIQAVDIVEKVVGNEYIRESLWDVKDGIRKGFGLGASMENNGAFPPLVYQMVEVGETSGTLDYVLGKVSDFYETEVDTAISQLTTILEPIIIVVLGIIVAFIIISMLLPMFDLYSIIS</sequence>
<feature type="transmembrane region" description="Helical" evidence="10">
    <location>
        <begin position="169"/>
        <end position="202"/>
    </location>
</feature>
<keyword evidence="13" id="KW-1185">Reference proteome</keyword>
<gene>
    <name evidence="12" type="ORF">J0B03_00760</name>
</gene>
<feature type="domain" description="Type II secretion system protein GspF" evidence="11">
    <location>
        <begin position="273"/>
        <end position="395"/>
    </location>
</feature>
<evidence type="ECO:0000256" key="9">
    <source>
        <dbReference type="RuleBase" id="RU003923"/>
    </source>
</evidence>
<dbReference type="EMBL" id="CP071444">
    <property type="protein sequence ID" value="QSX08655.1"/>
    <property type="molecule type" value="Genomic_DNA"/>
</dbReference>
<feature type="transmembrane region" description="Helical" evidence="10">
    <location>
        <begin position="222"/>
        <end position="238"/>
    </location>
</feature>
<dbReference type="RefSeq" id="WP_207299996.1">
    <property type="nucleotide sequence ID" value="NZ_CP071444.1"/>
</dbReference>
<dbReference type="PRINTS" id="PR00812">
    <property type="entry name" value="BCTERIALGSPF"/>
</dbReference>
<accession>A0A974XH65</accession>
<dbReference type="InterPro" id="IPR001992">
    <property type="entry name" value="T2SS_GspF/T4SS_PilC_CS"/>
</dbReference>
<proteinExistence type="inferred from homology"/>
<name>A0A974XH65_9FIRM</name>
<keyword evidence="6 9" id="KW-0812">Transmembrane</keyword>
<dbReference type="InterPro" id="IPR018076">
    <property type="entry name" value="T2SS_GspF_dom"/>
</dbReference>
<reference evidence="12" key="1">
    <citation type="submission" date="2021-03" db="EMBL/GenBank/DDBJ databases">
        <title>Alkalibacter marinus sp. nov., isolated from tidal flat sediment.</title>
        <authorList>
            <person name="Namirimu T."/>
            <person name="Yang J.-A."/>
            <person name="Yang S.-H."/>
            <person name="Kim Y.-J."/>
            <person name="Kwon K.K."/>
        </authorList>
    </citation>
    <scope>NUCLEOTIDE SEQUENCE</scope>
    <source>
        <strain evidence="12">ES005</strain>
    </source>
</reference>
<protein>
    <submittedName>
        <fullName evidence="12">Type II secretion system F family protein</fullName>
    </submittedName>
</protein>
<keyword evidence="3 9" id="KW-0813">Transport</keyword>
<dbReference type="AlphaFoldDB" id="A0A974XH65"/>
<keyword evidence="7 10" id="KW-1133">Transmembrane helix</keyword>
<evidence type="ECO:0000259" key="11">
    <source>
        <dbReference type="Pfam" id="PF00482"/>
    </source>
</evidence>
<dbReference type="InterPro" id="IPR042094">
    <property type="entry name" value="T2SS_GspF_sf"/>
</dbReference>
<feature type="transmembrane region" description="Helical" evidence="10">
    <location>
        <begin position="376"/>
        <end position="397"/>
    </location>
</feature>
<dbReference type="InterPro" id="IPR003004">
    <property type="entry name" value="GspF/PilC"/>
</dbReference>
<evidence type="ECO:0000256" key="6">
    <source>
        <dbReference type="ARBA" id="ARBA00022692"/>
    </source>
</evidence>
<feature type="domain" description="Type II secretion system protein GspF" evidence="11">
    <location>
        <begin position="70"/>
        <end position="193"/>
    </location>
</feature>
<evidence type="ECO:0000256" key="1">
    <source>
        <dbReference type="ARBA" id="ARBA00004429"/>
    </source>
</evidence>
<dbReference type="Gene3D" id="1.20.81.30">
    <property type="entry name" value="Type II secretion system (T2SS), domain F"/>
    <property type="match status" value="2"/>
</dbReference>
<comment type="subcellular location">
    <subcellularLocation>
        <location evidence="1">Cell inner membrane</location>
        <topology evidence="1">Multi-pass membrane protein</topology>
    </subcellularLocation>
    <subcellularLocation>
        <location evidence="9">Cell membrane</location>
        <topology evidence="9">Multi-pass membrane protein</topology>
    </subcellularLocation>
</comment>
<keyword evidence="5" id="KW-0997">Cell inner membrane</keyword>
<keyword evidence="8 10" id="KW-0472">Membrane</keyword>
<evidence type="ECO:0000256" key="2">
    <source>
        <dbReference type="ARBA" id="ARBA00005745"/>
    </source>
</evidence>
<dbReference type="KEGG" id="alka:J0B03_00760"/>
<evidence type="ECO:0000256" key="8">
    <source>
        <dbReference type="ARBA" id="ARBA00023136"/>
    </source>
</evidence>
<dbReference type="PANTHER" id="PTHR30012:SF0">
    <property type="entry name" value="TYPE II SECRETION SYSTEM PROTEIN F-RELATED"/>
    <property type="match status" value="1"/>
</dbReference>
<organism evidence="12 13">
    <name type="scientific">Alkalibacter rhizosphaerae</name>
    <dbReference type="NCBI Taxonomy" id="2815577"/>
    <lineage>
        <taxon>Bacteria</taxon>
        <taxon>Bacillati</taxon>
        <taxon>Bacillota</taxon>
        <taxon>Clostridia</taxon>
        <taxon>Eubacteriales</taxon>
        <taxon>Eubacteriaceae</taxon>
        <taxon>Alkalibacter</taxon>
    </lineage>
</organism>
<comment type="similarity">
    <text evidence="2 9">Belongs to the GSP F family.</text>
</comment>
<evidence type="ECO:0000256" key="10">
    <source>
        <dbReference type="SAM" id="Phobius"/>
    </source>
</evidence>
<dbReference type="FunFam" id="1.20.81.30:FF:000001">
    <property type="entry name" value="Type II secretion system protein F"/>
    <property type="match status" value="2"/>
</dbReference>
<evidence type="ECO:0000256" key="3">
    <source>
        <dbReference type="ARBA" id="ARBA00022448"/>
    </source>
</evidence>
<evidence type="ECO:0000256" key="7">
    <source>
        <dbReference type="ARBA" id="ARBA00022989"/>
    </source>
</evidence>
<keyword evidence="4" id="KW-1003">Cell membrane</keyword>
<evidence type="ECO:0000313" key="13">
    <source>
        <dbReference type="Proteomes" id="UP000663499"/>
    </source>
</evidence>
<evidence type="ECO:0000256" key="4">
    <source>
        <dbReference type="ARBA" id="ARBA00022475"/>
    </source>
</evidence>
<dbReference type="PANTHER" id="PTHR30012">
    <property type="entry name" value="GENERAL SECRETION PATHWAY PROTEIN"/>
    <property type="match status" value="1"/>
</dbReference>
<evidence type="ECO:0000313" key="12">
    <source>
        <dbReference type="EMBL" id="QSX08655.1"/>
    </source>
</evidence>
<dbReference type="GO" id="GO:0005886">
    <property type="term" value="C:plasma membrane"/>
    <property type="evidence" value="ECO:0007669"/>
    <property type="project" value="UniProtKB-SubCell"/>
</dbReference>
<dbReference type="Proteomes" id="UP000663499">
    <property type="component" value="Chromosome"/>
</dbReference>